<sequence length="117" mass="13130">MLIPRLTLLSPLFNINKMTPHMILTSPINSPNKFDCLELEGGHLVVKLAQNSEHPPGPSLEFTSLLAPAEQNTVISSKEIATTKKKKVKKKSTDHGKQRVPEILKLRKSLFLSLIWH</sequence>
<keyword evidence="2" id="KW-1185">Reference proteome</keyword>
<protein>
    <submittedName>
        <fullName evidence="1">Uncharacterized protein</fullName>
    </submittedName>
</protein>
<dbReference type="EMBL" id="CAUOFW020009991">
    <property type="protein sequence ID" value="CAK9187468.1"/>
    <property type="molecule type" value="Genomic_DNA"/>
</dbReference>
<reference evidence="1 2" key="1">
    <citation type="submission" date="2024-02" db="EMBL/GenBank/DDBJ databases">
        <authorList>
            <person name="Vignale AGUSTIN F."/>
            <person name="Sosa J E."/>
            <person name="Modenutti C."/>
        </authorList>
    </citation>
    <scope>NUCLEOTIDE SEQUENCE [LARGE SCALE GENOMIC DNA]</scope>
</reference>
<organism evidence="1 2">
    <name type="scientific">Ilex paraguariensis</name>
    <name type="common">yerba mate</name>
    <dbReference type="NCBI Taxonomy" id="185542"/>
    <lineage>
        <taxon>Eukaryota</taxon>
        <taxon>Viridiplantae</taxon>
        <taxon>Streptophyta</taxon>
        <taxon>Embryophyta</taxon>
        <taxon>Tracheophyta</taxon>
        <taxon>Spermatophyta</taxon>
        <taxon>Magnoliopsida</taxon>
        <taxon>eudicotyledons</taxon>
        <taxon>Gunneridae</taxon>
        <taxon>Pentapetalae</taxon>
        <taxon>asterids</taxon>
        <taxon>campanulids</taxon>
        <taxon>Aquifoliales</taxon>
        <taxon>Aquifoliaceae</taxon>
        <taxon>Ilex</taxon>
    </lineage>
</organism>
<feature type="non-terminal residue" evidence="1">
    <location>
        <position position="117"/>
    </location>
</feature>
<gene>
    <name evidence="1" type="ORF">ILEXP_LOCUS58024</name>
</gene>
<evidence type="ECO:0000313" key="2">
    <source>
        <dbReference type="Proteomes" id="UP001642360"/>
    </source>
</evidence>
<proteinExistence type="predicted"/>
<accession>A0ABC8V285</accession>
<evidence type="ECO:0000313" key="1">
    <source>
        <dbReference type="EMBL" id="CAK9187468.1"/>
    </source>
</evidence>
<dbReference type="AlphaFoldDB" id="A0ABC8V285"/>
<dbReference type="Proteomes" id="UP001642360">
    <property type="component" value="Unassembled WGS sequence"/>
</dbReference>
<comment type="caution">
    <text evidence="1">The sequence shown here is derived from an EMBL/GenBank/DDBJ whole genome shotgun (WGS) entry which is preliminary data.</text>
</comment>
<name>A0ABC8V285_9AQUA</name>